<proteinExistence type="predicted"/>
<reference evidence="1 2" key="1">
    <citation type="journal article" date="2014" name="Agronomy (Basel)">
        <title>A Draft Genome Sequence for Ensete ventricosum, the Drought-Tolerant Tree Against Hunger.</title>
        <authorList>
            <person name="Harrison J."/>
            <person name="Moore K.A."/>
            <person name="Paszkiewicz K."/>
            <person name="Jones T."/>
            <person name="Grant M."/>
            <person name="Ambacheew D."/>
            <person name="Muzemil S."/>
            <person name="Studholme D.J."/>
        </authorList>
    </citation>
    <scope>NUCLEOTIDE SEQUENCE [LARGE SCALE GENOMIC DNA]</scope>
</reference>
<name>A0A426Y5Y5_ENSVE</name>
<evidence type="ECO:0000313" key="1">
    <source>
        <dbReference type="EMBL" id="RRT47124.1"/>
    </source>
</evidence>
<dbReference type="Proteomes" id="UP000287651">
    <property type="component" value="Unassembled WGS sequence"/>
</dbReference>
<dbReference type="EMBL" id="AMZH03014744">
    <property type="protein sequence ID" value="RRT47124.1"/>
    <property type="molecule type" value="Genomic_DNA"/>
</dbReference>
<protein>
    <submittedName>
        <fullName evidence="1">Uncharacterized protein</fullName>
    </submittedName>
</protein>
<comment type="caution">
    <text evidence="1">The sequence shown here is derived from an EMBL/GenBank/DDBJ whole genome shotgun (WGS) entry which is preliminary data.</text>
</comment>
<gene>
    <name evidence="1" type="ORF">B296_00035851</name>
</gene>
<evidence type="ECO:0000313" key="2">
    <source>
        <dbReference type="Proteomes" id="UP000287651"/>
    </source>
</evidence>
<dbReference type="AlphaFoldDB" id="A0A426Y5Y5"/>
<organism evidence="1 2">
    <name type="scientific">Ensete ventricosum</name>
    <name type="common">Abyssinian banana</name>
    <name type="synonym">Musa ensete</name>
    <dbReference type="NCBI Taxonomy" id="4639"/>
    <lineage>
        <taxon>Eukaryota</taxon>
        <taxon>Viridiplantae</taxon>
        <taxon>Streptophyta</taxon>
        <taxon>Embryophyta</taxon>
        <taxon>Tracheophyta</taxon>
        <taxon>Spermatophyta</taxon>
        <taxon>Magnoliopsida</taxon>
        <taxon>Liliopsida</taxon>
        <taxon>Zingiberales</taxon>
        <taxon>Musaceae</taxon>
        <taxon>Ensete</taxon>
    </lineage>
</organism>
<accession>A0A426Y5Y5</accession>
<sequence length="135" mass="14536">MYGCISSKQSTAVEEEDPNVKTTLEAWHQFMLAIADSFHGAPCLSSSATHANTGCSFPVSSPVDVPVVELYAVIEESSSFGFVFVRKLVKVGREEALKQCCTSPDPRLRSEPTICLLMSTVAPITSSCFLSDGPK</sequence>